<reference evidence="8" key="1">
    <citation type="submission" date="2023-04" db="EMBL/GenBank/DDBJ databases">
        <authorList>
            <person name="Vijverberg K."/>
            <person name="Xiong W."/>
            <person name="Schranz E."/>
        </authorList>
    </citation>
    <scope>NUCLEOTIDE SEQUENCE</scope>
</reference>
<dbReference type="Gene3D" id="4.10.280.10">
    <property type="entry name" value="Helix-loop-helix DNA-binding domain"/>
    <property type="match status" value="1"/>
</dbReference>
<accession>A0AA35VNX8</accession>
<evidence type="ECO:0000256" key="6">
    <source>
        <dbReference type="SAM" id="MobiDB-lite"/>
    </source>
</evidence>
<name>A0AA35VNX8_LACSI</name>
<organism evidence="8 9">
    <name type="scientific">Lactuca saligna</name>
    <name type="common">Willowleaf lettuce</name>
    <dbReference type="NCBI Taxonomy" id="75948"/>
    <lineage>
        <taxon>Eukaryota</taxon>
        <taxon>Viridiplantae</taxon>
        <taxon>Streptophyta</taxon>
        <taxon>Embryophyta</taxon>
        <taxon>Tracheophyta</taxon>
        <taxon>Spermatophyta</taxon>
        <taxon>Magnoliopsida</taxon>
        <taxon>eudicotyledons</taxon>
        <taxon>Gunneridae</taxon>
        <taxon>Pentapetalae</taxon>
        <taxon>asterids</taxon>
        <taxon>campanulids</taxon>
        <taxon>Asterales</taxon>
        <taxon>Asteraceae</taxon>
        <taxon>Cichorioideae</taxon>
        <taxon>Cichorieae</taxon>
        <taxon>Lactucinae</taxon>
        <taxon>Lactuca</taxon>
    </lineage>
</organism>
<feature type="compositionally biased region" description="Low complexity" evidence="6">
    <location>
        <begin position="300"/>
        <end position="312"/>
    </location>
</feature>
<evidence type="ECO:0000256" key="4">
    <source>
        <dbReference type="ARBA" id="ARBA00023242"/>
    </source>
</evidence>
<comment type="subcellular location">
    <subcellularLocation>
        <location evidence="1">Nucleus</location>
    </subcellularLocation>
</comment>
<dbReference type="PROSITE" id="PS50888">
    <property type="entry name" value="BHLH"/>
    <property type="match status" value="1"/>
</dbReference>
<keyword evidence="5" id="KW-0175">Coiled coil</keyword>
<dbReference type="Proteomes" id="UP001177003">
    <property type="component" value="Chromosome 2"/>
</dbReference>
<dbReference type="InterPro" id="IPR011598">
    <property type="entry name" value="bHLH_dom"/>
</dbReference>
<evidence type="ECO:0000259" key="7">
    <source>
        <dbReference type="PROSITE" id="PS50888"/>
    </source>
</evidence>
<dbReference type="PANTHER" id="PTHR45959">
    <property type="entry name" value="BHLH TRANSCRIPTION FACTOR"/>
    <property type="match status" value="1"/>
</dbReference>
<keyword evidence="9" id="KW-1185">Reference proteome</keyword>
<keyword evidence="2" id="KW-0805">Transcription regulation</keyword>
<keyword evidence="4" id="KW-0539">Nucleus</keyword>
<dbReference type="GO" id="GO:0046983">
    <property type="term" value="F:protein dimerization activity"/>
    <property type="evidence" value="ECO:0007669"/>
    <property type="project" value="InterPro"/>
</dbReference>
<feature type="region of interest" description="Disordered" evidence="6">
    <location>
        <begin position="282"/>
        <end position="315"/>
    </location>
</feature>
<evidence type="ECO:0000256" key="5">
    <source>
        <dbReference type="SAM" id="Coils"/>
    </source>
</evidence>
<keyword evidence="3" id="KW-0804">Transcription</keyword>
<dbReference type="AlphaFoldDB" id="A0AA35VNX8"/>
<sequence length="398" mass="45127">MLYNELLFGHVSQLNRTQYSSLHQLTTNCSSIYSLDSWSYAKTEKSPQKADKKSSFFFKKARLELTSKNIKAMESSAWLPELEMQEQGFMNQYQMNKPYHHMMDHDFSVDSFSSESYTENPSFIDQSFQTSKGLEEPSNIKQLSSYKKSNSINMNFTPTEKSTPKLLSDTPNTFTISFGDKKPKDEILSFSDSLGFTAADTKKVPTMIRNPIQVQDHVLAERKRREKLAQRFMSLSSLLPDLKKMDKATVLEDAANYIQELQGRVKELEGLSELKRKNMQGSDISAKRSRLSNCSDDDGSSSNETNFEESSSPCNPEIEVRESGFSLLVEIYSRKNCTTLVKVLREIQKLGLSVISSSTMPFGDTALLITIVAQKNDDFIMSSMDLVKNLQLAICTFN</sequence>
<evidence type="ECO:0000313" key="8">
    <source>
        <dbReference type="EMBL" id="CAI9272438.1"/>
    </source>
</evidence>
<gene>
    <name evidence="8" type="ORF">LSALG_LOCUS12660</name>
</gene>
<proteinExistence type="predicted"/>
<protein>
    <recommendedName>
        <fullName evidence="7">BHLH domain-containing protein</fullName>
    </recommendedName>
</protein>
<dbReference type="Pfam" id="PF00010">
    <property type="entry name" value="HLH"/>
    <property type="match status" value="1"/>
</dbReference>
<dbReference type="InterPro" id="IPR054502">
    <property type="entry name" value="bHLH-TF_ACT-like_plant"/>
</dbReference>
<feature type="coiled-coil region" evidence="5">
    <location>
        <begin position="251"/>
        <end position="278"/>
    </location>
</feature>
<feature type="domain" description="BHLH" evidence="7">
    <location>
        <begin position="212"/>
        <end position="261"/>
    </location>
</feature>
<dbReference type="GO" id="GO:0005634">
    <property type="term" value="C:nucleus"/>
    <property type="evidence" value="ECO:0007669"/>
    <property type="project" value="UniProtKB-SubCell"/>
</dbReference>
<dbReference type="InterPro" id="IPR052610">
    <property type="entry name" value="bHLH_transcription_regulator"/>
</dbReference>
<dbReference type="InterPro" id="IPR036638">
    <property type="entry name" value="HLH_DNA-bd_sf"/>
</dbReference>
<evidence type="ECO:0000256" key="1">
    <source>
        <dbReference type="ARBA" id="ARBA00004123"/>
    </source>
</evidence>
<dbReference type="EMBL" id="OX465078">
    <property type="protein sequence ID" value="CAI9272438.1"/>
    <property type="molecule type" value="Genomic_DNA"/>
</dbReference>
<dbReference type="PANTHER" id="PTHR45959:SF40">
    <property type="entry name" value="MYC-TYPE, BASIC HELIX-LOOP-HELIX (BHLH) DOMAIN-CONTAINING PROTEIN-RELATED"/>
    <property type="match status" value="1"/>
</dbReference>
<evidence type="ECO:0000256" key="2">
    <source>
        <dbReference type="ARBA" id="ARBA00023015"/>
    </source>
</evidence>
<dbReference type="SUPFAM" id="SSF47459">
    <property type="entry name" value="HLH, helix-loop-helix DNA-binding domain"/>
    <property type="match status" value="1"/>
</dbReference>
<dbReference type="SMART" id="SM00353">
    <property type="entry name" value="HLH"/>
    <property type="match status" value="1"/>
</dbReference>
<evidence type="ECO:0000313" key="9">
    <source>
        <dbReference type="Proteomes" id="UP001177003"/>
    </source>
</evidence>
<dbReference type="Pfam" id="PF22754">
    <property type="entry name" value="bHLH-TF_ACT-like_plant"/>
    <property type="match status" value="1"/>
</dbReference>
<evidence type="ECO:0000256" key="3">
    <source>
        <dbReference type="ARBA" id="ARBA00023163"/>
    </source>
</evidence>